<keyword evidence="12" id="KW-0511">Multifunctional enzyme</keyword>
<feature type="region of interest" description="Disordered" evidence="13">
    <location>
        <begin position="257"/>
        <end position="301"/>
    </location>
</feature>
<evidence type="ECO:0000313" key="15">
    <source>
        <dbReference type="EMBL" id="MBM0107039.1"/>
    </source>
</evidence>
<dbReference type="InterPro" id="IPR004794">
    <property type="entry name" value="Eubact_RibD"/>
</dbReference>
<dbReference type="InterPro" id="IPR002125">
    <property type="entry name" value="CMP_dCMP_dom"/>
</dbReference>
<dbReference type="PIRSF" id="PIRSF006769">
    <property type="entry name" value="RibD"/>
    <property type="match status" value="1"/>
</dbReference>
<keyword evidence="9" id="KW-0686">Riboflavin biosynthesis</keyword>
<dbReference type="GO" id="GO:0008703">
    <property type="term" value="F:5-amino-6-(5-phosphoribosylamino)uracil reductase activity"/>
    <property type="evidence" value="ECO:0007669"/>
    <property type="project" value="UniProtKB-EC"/>
</dbReference>
<dbReference type="InterPro" id="IPR024072">
    <property type="entry name" value="DHFR-like_dom_sf"/>
</dbReference>
<dbReference type="EMBL" id="JAEVLS010000004">
    <property type="protein sequence ID" value="MBM0107039.1"/>
    <property type="molecule type" value="Genomic_DNA"/>
</dbReference>
<evidence type="ECO:0000256" key="12">
    <source>
        <dbReference type="ARBA" id="ARBA00023268"/>
    </source>
</evidence>
<dbReference type="Pfam" id="PF01872">
    <property type="entry name" value="RibD_C"/>
    <property type="match status" value="2"/>
</dbReference>
<comment type="pathway">
    <text evidence="2">Cofactor biosynthesis; riboflavin biosynthesis; 5-amino-6-(D-ribitylamino)uracil from GTP: step 2/4.</text>
</comment>
<evidence type="ECO:0000256" key="1">
    <source>
        <dbReference type="ARBA" id="ARBA00002151"/>
    </source>
</evidence>
<keyword evidence="15" id="KW-0378">Hydrolase</keyword>
<proteinExistence type="inferred from homology"/>
<sequence length="416" mass="43895">MFSSFDERMMQRAIELASLGRHTTPPNPCVGCIVTQGERIVGEGWHRKAGELHAEPLALQAAGAAARGATAYVTLEPHSFHGKTPPCTDALIRAGVRRVVIGVLDANPKVSGDGVRQLEAAGIEVQVGLLEEAARELNLGFEKRMITGLPRLVVKSAISLDGRIALASGESKWITGAAARADVQRLRSRMSAVLTGVDTVLADDPQLNVRDPSIDMLGRQPMRVVLDTKLRMPPSAAMLKLPGETLIFTGAGTGPRTDASAAAGGQASSSASENSVPTGDAELASAKKDSEDAGQASSSAKVDAAADELRRAGAQVITAELDPFGRIDLDFVLRELGRRMCNDVLVEAGPTLVGRVLQLGLADEIIAYIAPMLLGPDARAMATLPPLAALNQAQRYTIQSIDRIGAEARLVLRRCL</sequence>
<gene>
    <name evidence="15" type="primary">ribD</name>
    <name evidence="15" type="ORF">JM946_20060</name>
</gene>
<comment type="function">
    <text evidence="1">Converts 2,5-diamino-6-(ribosylamino)-4(3h)-pyrimidinone 5'-phosphate into 5-amino-6-(ribosylamino)-2,4(1h,3h)-pyrimidinedione 5'-phosphate.</text>
</comment>
<dbReference type="EC" id="3.5.4.26" evidence="6"/>
<evidence type="ECO:0000256" key="8">
    <source>
        <dbReference type="ARBA" id="ARBA00019930"/>
    </source>
</evidence>
<evidence type="ECO:0000256" key="10">
    <source>
        <dbReference type="ARBA" id="ARBA00022857"/>
    </source>
</evidence>
<dbReference type="PANTHER" id="PTHR38011:SF7">
    <property type="entry name" value="2,5-DIAMINO-6-RIBOSYLAMINO-4(3H)-PYRIMIDINONE 5'-PHOSPHATE REDUCTASE"/>
    <property type="match status" value="1"/>
</dbReference>
<evidence type="ECO:0000259" key="14">
    <source>
        <dbReference type="PROSITE" id="PS51747"/>
    </source>
</evidence>
<dbReference type="Proteomes" id="UP000661077">
    <property type="component" value="Unassembled WGS sequence"/>
</dbReference>
<evidence type="ECO:0000313" key="16">
    <source>
        <dbReference type="Proteomes" id="UP000661077"/>
    </source>
</evidence>
<feature type="compositionally biased region" description="Low complexity" evidence="13">
    <location>
        <begin position="259"/>
        <end position="272"/>
    </location>
</feature>
<dbReference type="NCBIfam" id="TIGR00326">
    <property type="entry name" value="eubact_ribD"/>
    <property type="match status" value="1"/>
</dbReference>
<evidence type="ECO:0000256" key="6">
    <source>
        <dbReference type="ARBA" id="ARBA00012766"/>
    </source>
</evidence>
<keyword evidence="11 15" id="KW-0560">Oxidoreductase</keyword>
<dbReference type="Gene3D" id="3.40.140.10">
    <property type="entry name" value="Cytidine Deaminase, domain 2"/>
    <property type="match status" value="1"/>
</dbReference>
<evidence type="ECO:0000256" key="9">
    <source>
        <dbReference type="ARBA" id="ARBA00022619"/>
    </source>
</evidence>
<dbReference type="Pfam" id="PF00383">
    <property type="entry name" value="dCMP_cyt_deam_1"/>
    <property type="match status" value="1"/>
</dbReference>
<dbReference type="InterPro" id="IPR016193">
    <property type="entry name" value="Cytidine_deaminase-like"/>
</dbReference>
<dbReference type="EC" id="1.1.1.193" evidence="7"/>
<keyword evidence="10" id="KW-0521">NADP</keyword>
<dbReference type="SUPFAM" id="SSF53597">
    <property type="entry name" value="Dihydrofolate reductase-like"/>
    <property type="match status" value="1"/>
</dbReference>
<name>A0ABS1X1H1_9GAMM</name>
<evidence type="ECO:0000256" key="7">
    <source>
        <dbReference type="ARBA" id="ARBA00013173"/>
    </source>
</evidence>
<evidence type="ECO:0000256" key="3">
    <source>
        <dbReference type="ARBA" id="ARBA00004910"/>
    </source>
</evidence>
<protein>
    <recommendedName>
        <fullName evidence="8">Riboflavin biosynthesis protein RibD</fullName>
        <ecNumber evidence="7">1.1.1.193</ecNumber>
        <ecNumber evidence="6">3.5.4.26</ecNumber>
    </recommendedName>
</protein>
<dbReference type="SUPFAM" id="SSF53927">
    <property type="entry name" value="Cytidine deaminase-like"/>
    <property type="match status" value="1"/>
</dbReference>
<comment type="similarity">
    <text evidence="5">In the C-terminal section; belongs to the HTP reductase family.</text>
</comment>
<reference evidence="15 16" key="1">
    <citation type="journal article" date="2021" name="Int. J. Syst. Evol. Microbiol.">
        <title>Steroidobacter gossypii sp. nov., isolated from soil of cotton cropping field.</title>
        <authorList>
            <person name="Huang R."/>
            <person name="Yang S."/>
            <person name="Zhen C."/>
            <person name="Liu W."/>
        </authorList>
    </citation>
    <scope>NUCLEOTIDE SEQUENCE [LARGE SCALE GENOMIC DNA]</scope>
    <source>
        <strain evidence="15 16">S1-65</strain>
    </source>
</reference>
<dbReference type="PROSITE" id="PS51747">
    <property type="entry name" value="CYT_DCMP_DEAMINASES_2"/>
    <property type="match status" value="1"/>
</dbReference>
<comment type="caution">
    <text evidence="15">The sequence shown here is derived from an EMBL/GenBank/DDBJ whole genome shotgun (WGS) entry which is preliminary data.</text>
</comment>
<evidence type="ECO:0000256" key="4">
    <source>
        <dbReference type="ARBA" id="ARBA00005259"/>
    </source>
</evidence>
<dbReference type="InterPro" id="IPR002734">
    <property type="entry name" value="RibDG_C"/>
</dbReference>
<dbReference type="PANTHER" id="PTHR38011">
    <property type="entry name" value="DIHYDROFOLATE REDUCTASE FAMILY PROTEIN (AFU_ORTHOLOGUE AFUA_8G06820)"/>
    <property type="match status" value="1"/>
</dbReference>
<dbReference type="InterPro" id="IPR050765">
    <property type="entry name" value="Riboflavin_Biosynth_HTPR"/>
</dbReference>
<comment type="pathway">
    <text evidence="3">Cofactor biosynthesis; riboflavin biosynthesis; 5-amino-6-(D-ribitylamino)uracil from GTP: step 3/4.</text>
</comment>
<organism evidence="15 16">
    <name type="scientific">Steroidobacter gossypii</name>
    <dbReference type="NCBI Taxonomy" id="2805490"/>
    <lineage>
        <taxon>Bacteria</taxon>
        <taxon>Pseudomonadati</taxon>
        <taxon>Pseudomonadota</taxon>
        <taxon>Gammaproteobacteria</taxon>
        <taxon>Steroidobacterales</taxon>
        <taxon>Steroidobacteraceae</taxon>
        <taxon>Steroidobacter</taxon>
    </lineage>
</organism>
<dbReference type="CDD" id="cd01284">
    <property type="entry name" value="Riboflavin_deaminase-reductase"/>
    <property type="match status" value="1"/>
</dbReference>
<evidence type="ECO:0000256" key="11">
    <source>
        <dbReference type="ARBA" id="ARBA00023002"/>
    </source>
</evidence>
<feature type="domain" description="CMP/dCMP-type deaminase" evidence="14">
    <location>
        <begin position="4"/>
        <end position="124"/>
    </location>
</feature>
<comment type="similarity">
    <text evidence="4">In the N-terminal section; belongs to the cytidine and deoxycytidylate deaminase family.</text>
</comment>
<dbReference type="GO" id="GO:0008835">
    <property type="term" value="F:diaminohydroxyphosphoribosylaminopyrimidine deaminase activity"/>
    <property type="evidence" value="ECO:0007669"/>
    <property type="project" value="UniProtKB-EC"/>
</dbReference>
<accession>A0ABS1X1H1</accession>
<evidence type="ECO:0000256" key="5">
    <source>
        <dbReference type="ARBA" id="ARBA00007417"/>
    </source>
</evidence>
<evidence type="ECO:0000256" key="13">
    <source>
        <dbReference type="SAM" id="MobiDB-lite"/>
    </source>
</evidence>
<keyword evidence="16" id="KW-1185">Reference proteome</keyword>
<evidence type="ECO:0000256" key="2">
    <source>
        <dbReference type="ARBA" id="ARBA00004882"/>
    </source>
</evidence>
<dbReference type="Gene3D" id="3.40.430.10">
    <property type="entry name" value="Dihydrofolate Reductase, subunit A"/>
    <property type="match status" value="1"/>
</dbReference>
<dbReference type="RefSeq" id="WP_203169147.1">
    <property type="nucleotide sequence ID" value="NZ_JAEVLS010000004.1"/>
</dbReference>